<organism evidence="7 8">
    <name type="scientific">Cognatilysobacter lacus</name>
    <dbReference type="NCBI Taxonomy" id="1643323"/>
    <lineage>
        <taxon>Bacteria</taxon>
        <taxon>Pseudomonadati</taxon>
        <taxon>Pseudomonadota</taxon>
        <taxon>Gammaproteobacteria</taxon>
        <taxon>Lysobacterales</taxon>
        <taxon>Lysobacteraceae</taxon>
        <taxon>Cognatilysobacter</taxon>
    </lineage>
</organism>
<dbReference type="Gene3D" id="3.30.70.270">
    <property type="match status" value="1"/>
</dbReference>
<evidence type="ECO:0000313" key="8">
    <source>
        <dbReference type="Proteomes" id="UP000323164"/>
    </source>
</evidence>
<protein>
    <recommendedName>
        <fullName evidence="2">diguanylate cyclase</fullName>
        <ecNumber evidence="2">2.7.7.65</ecNumber>
    </recommendedName>
</protein>
<dbReference type="SUPFAM" id="SSF55073">
    <property type="entry name" value="Nucleotide cyclase"/>
    <property type="match status" value="1"/>
</dbReference>
<dbReference type="EC" id="2.7.7.65" evidence="2"/>
<dbReference type="FunFam" id="3.30.70.270:FF:000001">
    <property type="entry name" value="Diguanylate cyclase domain protein"/>
    <property type="match status" value="1"/>
</dbReference>
<dbReference type="Proteomes" id="UP000323164">
    <property type="component" value="Unassembled WGS sequence"/>
</dbReference>
<dbReference type="RefSeq" id="WP_149353409.1">
    <property type="nucleotide sequence ID" value="NZ_VTRV01000135.1"/>
</dbReference>
<feature type="signal peptide" evidence="5">
    <location>
        <begin position="1"/>
        <end position="19"/>
    </location>
</feature>
<dbReference type="AlphaFoldDB" id="A0A5D8YYJ1"/>
<evidence type="ECO:0000256" key="2">
    <source>
        <dbReference type="ARBA" id="ARBA00012528"/>
    </source>
</evidence>
<dbReference type="InterPro" id="IPR043128">
    <property type="entry name" value="Rev_trsase/Diguanyl_cyclase"/>
</dbReference>
<evidence type="ECO:0000256" key="5">
    <source>
        <dbReference type="SAM" id="SignalP"/>
    </source>
</evidence>
<accession>A0A5D8YYJ1</accession>
<evidence type="ECO:0000256" key="3">
    <source>
        <dbReference type="ARBA" id="ARBA00034247"/>
    </source>
</evidence>
<evidence type="ECO:0000256" key="1">
    <source>
        <dbReference type="ARBA" id="ARBA00001946"/>
    </source>
</evidence>
<evidence type="ECO:0000259" key="6">
    <source>
        <dbReference type="PROSITE" id="PS50887"/>
    </source>
</evidence>
<comment type="catalytic activity">
    <reaction evidence="3">
        <text>2 GTP = 3',3'-c-di-GMP + 2 diphosphate</text>
        <dbReference type="Rhea" id="RHEA:24898"/>
        <dbReference type="ChEBI" id="CHEBI:33019"/>
        <dbReference type="ChEBI" id="CHEBI:37565"/>
        <dbReference type="ChEBI" id="CHEBI:58805"/>
        <dbReference type="EC" id="2.7.7.65"/>
    </reaction>
</comment>
<feature type="non-terminal residue" evidence="7">
    <location>
        <position position="647"/>
    </location>
</feature>
<dbReference type="SMART" id="SM00267">
    <property type="entry name" value="GGDEF"/>
    <property type="match status" value="1"/>
</dbReference>
<dbReference type="InterPro" id="IPR029787">
    <property type="entry name" value="Nucleotide_cyclase"/>
</dbReference>
<feature type="coiled-coil region" evidence="4">
    <location>
        <begin position="360"/>
        <end position="390"/>
    </location>
</feature>
<comment type="cofactor">
    <cofactor evidence="1">
        <name>Mg(2+)</name>
        <dbReference type="ChEBI" id="CHEBI:18420"/>
    </cofactor>
</comment>
<dbReference type="GO" id="GO:1902201">
    <property type="term" value="P:negative regulation of bacterial-type flagellum-dependent cell motility"/>
    <property type="evidence" value="ECO:0007669"/>
    <property type="project" value="TreeGrafter"/>
</dbReference>
<dbReference type="GO" id="GO:0043709">
    <property type="term" value="P:cell adhesion involved in single-species biofilm formation"/>
    <property type="evidence" value="ECO:0007669"/>
    <property type="project" value="TreeGrafter"/>
</dbReference>
<dbReference type="Pfam" id="PF00990">
    <property type="entry name" value="GGDEF"/>
    <property type="match status" value="1"/>
</dbReference>
<keyword evidence="4" id="KW-0175">Coiled coil</keyword>
<dbReference type="PANTHER" id="PTHR45138">
    <property type="entry name" value="REGULATORY COMPONENTS OF SENSORY TRANSDUCTION SYSTEM"/>
    <property type="match status" value="1"/>
</dbReference>
<evidence type="ECO:0000313" key="7">
    <source>
        <dbReference type="EMBL" id="TZF87470.1"/>
    </source>
</evidence>
<dbReference type="InterPro" id="IPR000160">
    <property type="entry name" value="GGDEF_dom"/>
</dbReference>
<feature type="chain" id="PRO_5023136366" description="diguanylate cyclase" evidence="5">
    <location>
        <begin position="20"/>
        <end position="647"/>
    </location>
</feature>
<reference evidence="7 8" key="1">
    <citation type="submission" date="2019-08" db="EMBL/GenBank/DDBJ databases">
        <title>Draft genome sequence of Lysobacter sp. UKS-15.</title>
        <authorList>
            <person name="Im W.-T."/>
        </authorList>
    </citation>
    <scope>NUCLEOTIDE SEQUENCE [LARGE SCALE GENOMIC DNA]</scope>
    <source>
        <strain evidence="7 8">UKS-15</strain>
    </source>
</reference>
<comment type="caution">
    <text evidence="7">The sequence shown here is derived from an EMBL/GenBank/DDBJ whole genome shotgun (WGS) entry which is preliminary data.</text>
</comment>
<dbReference type="Gene3D" id="1.25.40.10">
    <property type="entry name" value="Tetratricopeptide repeat domain"/>
    <property type="match status" value="1"/>
</dbReference>
<sequence>MNASRVLFLLLLVTTSAAASERVEDVLRDQSLHGYRSAAEAIDRLEAADRPGESAPIARRERYAAAIGYLAVTSRQPGMVAAAKQALASLDAMAREQKCGPCATEAALVRAQDALTRREPDEAERLLRVVEARLADASPDVVQNYHYSRARLYNIHGNFSGGIAEALKSADLAEKAGDEASRIRAQALMVAMTTGLADYGRAHLIAHRAYADAKRIGFTYAMASLRLNEANALGRAGLVEQQGEALDEALRLSRGQRGMEEFEAVSLSNLADHWLMQHDYKRALDYAQQAAQLARSSGDRRSLSYALTNAGVATAHLGDVEGGLALVRQAADIAQQMDARSDAVGITGELVGIYKSAGRYREALEALEKVATQQQELTQQERDKTVLEMQERYDAQARQRDIDRLAAANRIKQAELAVRAWQQRLWAALAVALALAVVPLVQWMKRVRTDNQRLSGDIAVLSEQSMHDPLTGVANRRQCQLLMDRHAGRNGEAAPMGLVLVDVDFFKQVNDTWGHAAGDRVLVEIASRLQALVRQQDTVVRWGGEEFAVLLPGTGAEGVQAFAVRALAAIAAIPIDIAGNRVDVTVSIGAAPCPLQPGVDWQHAMHVADLALYLSKSSGRNRATCITRVAPRADISLLGRDLAAAQA</sequence>
<dbReference type="InterPro" id="IPR050469">
    <property type="entry name" value="Diguanylate_Cyclase"/>
</dbReference>
<dbReference type="SUPFAM" id="SSF48452">
    <property type="entry name" value="TPR-like"/>
    <property type="match status" value="1"/>
</dbReference>
<proteinExistence type="predicted"/>
<dbReference type="GO" id="GO:0052621">
    <property type="term" value="F:diguanylate cyclase activity"/>
    <property type="evidence" value="ECO:0007669"/>
    <property type="project" value="UniProtKB-EC"/>
</dbReference>
<evidence type="ECO:0000256" key="4">
    <source>
        <dbReference type="SAM" id="Coils"/>
    </source>
</evidence>
<keyword evidence="8" id="KW-1185">Reference proteome</keyword>
<dbReference type="OrthoDB" id="6191081at2"/>
<dbReference type="PANTHER" id="PTHR45138:SF9">
    <property type="entry name" value="DIGUANYLATE CYCLASE DGCM-RELATED"/>
    <property type="match status" value="1"/>
</dbReference>
<name>A0A5D8YYJ1_9GAMM</name>
<gene>
    <name evidence="7" type="ORF">FW784_11100</name>
</gene>
<dbReference type="PROSITE" id="PS50887">
    <property type="entry name" value="GGDEF"/>
    <property type="match status" value="1"/>
</dbReference>
<dbReference type="InterPro" id="IPR011990">
    <property type="entry name" value="TPR-like_helical_dom_sf"/>
</dbReference>
<keyword evidence="5" id="KW-0732">Signal</keyword>
<dbReference type="NCBIfam" id="TIGR00254">
    <property type="entry name" value="GGDEF"/>
    <property type="match status" value="1"/>
</dbReference>
<dbReference type="CDD" id="cd01949">
    <property type="entry name" value="GGDEF"/>
    <property type="match status" value="1"/>
</dbReference>
<dbReference type="EMBL" id="VTRV01000135">
    <property type="protein sequence ID" value="TZF87470.1"/>
    <property type="molecule type" value="Genomic_DNA"/>
</dbReference>
<feature type="domain" description="GGDEF" evidence="6">
    <location>
        <begin position="494"/>
        <end position="628"/>
    </location>
</feature>
<dbReference type="GO" id="GO:0005886">
    <property type="term" value="C:plasma membrane"/>
    <property type="evidence" value="ECO:0007669"/>
    <property type="project" value="TreeGrafter"/>
</dbReference>